<keyword evidence="4 8" id="KW-1003">Cell membrane</keyword>
<dbReference type="PANTHER" id="PTHR43470:SF3">
    <property type="entry name" value="PHOSPHATE TRANSPORT SYSTEM PERMEASE PROTEIN PSTA-RELATED"/>
    <property type="match status" value="1"/>
</dbReference>
<evidence type="ECO:0000256" key="6">
    <source>
        <dbReference type="ARBA" id="ARBA00022989"/>
    </source>
</evidence>
<comment type="caution">
    <text evidence="10">The sequence shown here is derived from an EMBL/GenBank/DDBJ whole genome shotgun (WGS) entry which is preliminary data.</text>
</comment>
<dbReference type="InterPro" id="IPR035906">
    <property type="entry name" value="MetI-like_sf"/>
</dbReference>
<comment type="similarity">
    <text evidence="2 8">Belongs to the binding-protein-dependent transport system permease family. CysTW subfamily.</text>
</comment>
<evidence type="ECO:0000259" key="9">
    <source>
        <dbReference type="PROSITE" id="PS50928"/>
    </source>
</evidence>
<dbReference type="SUPFAM" id="SSF161098">
    <property type="entry name" value="MetI-like"/>
    <property type="match status" value="1"/>
</dbReference>
<dbReference type="Gene3D" id="1.10.3720.10">
    <property type="entry name" value="MetI-like"/>
    <property type="match status" value="1"/>
</dbReference>
<evidence type="ECO:0000256" key="2">
    <source>
        <dbReference type="ARBA" id="ARBA00007069"/>
    </source>
</evidence>
<dbReference type="CDD" id="cd06261">
    <property type="entry name" value="TM_PBP2"/>
    <property type="match status" value="1"/>
</dbReference>
<dbReference type="PANTHER" id="PTHR43470">
    <property type="entry name" value="PHOSPHATE TRANSPORT SYSTEM PERMEASE PROTEIN PSTA-RELATED"/>
    <property type="match status" value="1"/>
</dbReference>
<evidence type="ECO:0000256" key="4">
    <source>
        <dbReference type="ARBA" id="ARBA00022475"/>
    </source>
</evidence>
<accession>A0ABW4HME5</accession>
<dbReference type="Proteomes" id="UP001597221">
    <property type="component" value="Unassembled WGS sequence"/>
</dbReference>
<evidence type="ECO:0000313" key="11">
    <source>
        <dbReference type="Proteomes" id="UP001597221"/>
    </source>
</evidence>
<dbReference type="RefSeq" id="WP_251514222.1">
    <property type="nucleotide sequence ID" value="NZ_JAMBON010000015.1"/>
</dbReference>
<reference evidence="11" key="1">
    <citation type="journal article" date="2019" name="Int. J. Syst. Evol. Microbiol.">
        <title>The Global Catalogue of Microorganisms (GCM) 10K type strain sequencing project: providing services to taxonomists for standard genome sequencing and annotation.</title>
        <authorList>
            <consortium name="The Broad Institute Genomics Platform"/>
            <consortium name="The Broad Institute Genome Sequencing Center for Infectious Disease"/>
            <person name="Wu L."/>
            <person name="Ma J."/>
        </authorList>
    </citation>
    <scope>NUCLEOTIDE SEQUENCE [LARGE SCALE GENOMIC DNA]</scope>
    <source>
        <strain evidence="11">CGMCC 1.12376</strain>
    </source>
</reference>
<keyword evidence="6 8" id="KW-1133">Transmembrane helix</keyword>
<feature type="transmembrane region" description="Helical" evidence="8">
    <location>
        <begin position="115"/>
        <end position="136"/>
    </location>
</feature>
<feature type="transmembrane region" description="Helical" evidence="8">
    <location>
        <begin position="259"/>
        <end position="280"/>
    </location>
</feature>
<evidence type="ECO:0000256" key="8">
    <source>
        <dbReference type="RuleBase" id="RU363043"/>
    </source>
</evidence>
<dbReference type="Pfam" id="PF00528">
    <property type="entry name" value="BPD_transp_1"/>
    <property type="match status" value="1"/>
</dbReference>
<proteinExistence type="inferred from homology"/>
<keyword evidence="11" id="KW-1185">Reference proteome</keyword>
<keyword evidence="3" id="KW-0813">Transport</keyword>
<keyword evidence="5 8" id="KW-0812">Transmembrane</keyword>
<protein>
    <recommendedName>
        <fullName evidence="8">Phosphate transport system permease protein PstA</fullName>
    </recommendedName>
</protein>
<dbReference type="InterPro" id="IPR005672">
    <property type="entry name" value="Phosphate_PstA"/>
</dbReference>
<name>A0ABW4HME5_9BACI</name>
<feature type="transmembrane region" description="Helical" evidence="8">
    <location>
        <begin position="193"/>
        <end position="214"/>
    </location>
</feature>
<gene>
    <name evidence="10" type="primary">pstA</name>
    <name evidence="10" type="ORF">ACFSBH_01050</name>
</gene>
<dbReference type="EMBL" id="JBHUDE010000005">
    <property type="protein sequence ID" value="MFD1606257.1"/>
    <property type="molecule type" value="Genomic_DNA"/>
</dbReference>
<sequence length="289" mass="30926">MVEFKPNHLVRVKREQMFAFTMLSLAAALTVLILLAIVFYVMAQGLSVISMEFLLEEPRKMGTEGGIFPAIVGTVYLVGLIILIAAPIGVGTSIYLNEYMPDGRFKSVLRFATELLAAIPSIIHGMFGFLFFVIALGDYTGGWSILSGALTGVVMILPIIIRASEEALRSVPSNLKEGSLALGTTRWYTIKKVVLPLALPGITTSVILAIGRVIGETAAFLLTIGGSLLMAASVFDGARTLALHLYLVAMETGNVQMAFGTGAVLIVLILIINFAAAALFKLLVKRFSA</sequence>
<evidence type="ECO:0000313" key="10">
    <source>
        <dbReference type="EMBL" id="MFD1606257.1"/>
    </source>
</evidence>
<evidence type="ECO:0000256" key="3">
    <source>
        <dbReference type="ARBA" id="ARBA00022448"/>
    </source>
</evidence>
<dbReference type="NCBIfam" id="TIGR00974">
    <property type="entry name" value="3a0107s02c"/>
    <property type="match status" value="1"/>
</dbReference>
<feature type="transmembrane region" description="Helical" evidence="8">
    <location>
        <begin position="142"/>
        <end position="161"/>
    </location>
</feature>
<feature type="transmembrane region" description="Helical" evidence="8">
    <location>
        <begin position="220"/>
        <end position="247"/>
    </location>
</feature>
<evidence type="ECO:0000256" key="7">
    <source>
        <dbReference type="ARBA" id="ARBA00023136"/>
    </source>
</evidence>
<keyword evidence="7 8" id="KW-0472">Membrane</keyword>
<dbReference type="InterPro" id="IPR000515">
    <property type="entry name" value="MetI-like"/>
</dbReference>
<feature type="domain" description="ABC transmembrane type-1" evidence="9">
    <location>
        <begin position="71"/>
        <end position="276"/>
    </location>
</feature>
<feature type="transmembrane region" description="Helical" evidence="8">
    <location>
        <begin position="67"/>
        <end position="95"/>
    </location>
</feature>
<organism evidence="10 11">
    <name type="scientific">Oceanobacillus luteolus</name>
    <dbReference type="NCBI Taxonomy" id="1274358"/>
    <lineage>
        <taxon>Bacteria</taxon>
        <taxon>Bacillati</taxon>
        <taxon>Bacillota</taxon>
        <taxon>Bacilli</taxon>
        <taxon>Bacillales</taxon>
        <taxon>Bacillaceae</taxon>
        <taxon>Oceanobacillus</taxon>
    </lineage>
</organism>
<evidence type="ECO:0000256" key="1">
    <source>
        <dbReference type="ARBA" id="ARBA00004651"/>
    </source>
</evidence>
<comment type="subcellular location">
    <subcellularLocation>
        <location evidence="1 8">Cell membrane</location>
        <topology evidence="1 8">Multi-pass membrane protein</topology>
    </subcellularLocation>
</comment>
<evidence type="ECO:0000256" key="5">
    <source>
        <dbReference type="ARBA" id="ARBA00022692"/>
    </source>
</evidence>
<dbReference type="PROSITE" id="PS50928">
    <property type="entry name" value="ABC_TM1"/>
    <property type="match status" value="1"/>
</dbReference>